<protein>
    <submittedName>
        <fullName evidence="1">Uncharacterized protein</fullName>
    </submittedName>
</protein>
<reference evidence="1" key="1">
    <citation type="submission" date="2020-06" db="EMBL/GenBank/DDBJ databases">
        <authorList>
            <person name="Li T."/>
            <person name="Hu X."/>
            <person name="Zhang T."/>
            <person name="Song X."/>
            <person name="Zhang H."/>
            <person name="Dai N."/>
            <person name="Sheng W."/>
            <person name="Hou X."/>
            <person name="Wei L."/>
        </authorList>
    </citation>
    <scope>NUCLEOTIDE SEQUENCE</scope>
    <source>
        <strain evidence="1">G02</strain>
        <tissue evidence="1">Leaf</tissue>
    </source>
</reference>
<proteinExistence type="predicted"/>
<name>A0AAW2Q0J9_SESRA</name>
<comment type="caution">
    <text evidence="1">The sequence shown here is derived from an EMBL/GenBank/DDBJ whole genome shotgun (WGS) entry which is preliminary data.</text>
</comment>
<reference evidence="1" key="2">
    <citation type="journal article" date="2024" name="Plant">
        <title>Genomic evolution and insights into agronomic trait innovations of Sesamum species.</title>
        <authorList>
            <person name="Miao H."/>
            <person name="Wang L."/>
            <person name="Qu L."/>
            <person name="Liu H."/>
            <person name="Sun Y."/>
            <person name="Le M."/>
            <person name="Wang Q."/>
            <person name="Wei S."/>
            <person name="Zheng Y."/>
            <person name="Lin W."/>
            <person name="Duan Y."/>
            <person name="Cao H."/>
            <person name="Xiong S."/>
            <person name="Wang X."/>
            <person name="Wei L."/>
            <person name="Li C."/>
            <person name="Ma Q."/>
            <person name="Ju M."/>
            <person name="Zhao R."/>
            <person name="Li G."/>
            <person name="Mu C."/>
            <person name="Tian Q."/>
            <person name="Mei H."/>
            <person name="Zhang T."/>
            <person name="Gao T."/>
            <person name="Zhang H."/>
        </authorList>
    </citation>
    <scope>NUCLEOTIDE SEQUENCE</scope>
    <source>
        <strain evidence="1">G02</strain>
    </source>
</reference>
<dbReference type="EMBL" id="JACGWJ010000016">
    <property type="protein sequence ID" value="KAL0361346.1"/>
    <property type="molecule type" value="Genomic_DNA"/>
</dbReference>
<accession>A0AAW2Q0J9</accession>
<dbReference type="AlphaFoldDB" id="A0AAW2Q0J9"/>
<organism evidence="1">
    <name type="scientific">Sesamum radiatum</name>
    <name type="common">Black benniseed</name>
    <dbReference type="NCBI Taxonomy" id="300843"/>
    <lineage>
        <taxon>Eukaryota</taxon>
        <taxon>Viridiplantae</taxon>
        <taxon>Streptophyta</taxon>
        <taxon>Embryophyta</taxon>
        <taxon>Tracheophyta</taxon>
        <taxon>Spermatophyta</taxon>
        <taxon>Magnoliopsida</taxon>
        <taxon>eudicotyledons</taxon>
        <taxon>Gunneridae</taxon>
        <taxon>Pentapetalae</taxon>
        <taxon>asterids</taxon>
        <taxon>lamiids</taxon>
        <taxon>Lamiales</taxon>
        <taxon>Pedaliaceae</taxon>
        <taxon>Sesamum</taxon>
    </lineage>
</organism>
<sequence length="208" mass="23158">MMADFVWNNKESRRILKQKYFPSTDVFQAVAESGCSFTWSSIISARDLLLAGLRWQVGNGHSVKIWTDKWVPRPWTFKVLTAQNTLGWDAMVSEILSEEGEWNEELMRTVFQPEDIGAINVSLSVGALLTNYAGTLRNTVGTRLRVHIAYSVLGLFQTHCLAPLDRLPQALRAGVSFGVLPSLRGSDFLLGGLAGIPFLPPLIWHDGK</sequence>
<evidence type="ECO:0000313" key="1">
    <source>
        <dbReference type="EMBL" id="KAL0361346.1"/>
    </source>
</evidence>
<gene>
    <name evidence="1" type="ORF">Sradi_3819100</name>
</gene>